<evidence type="ECO:0000256" key="1">
    <source>
        <dbReference type="ARBA" id="ARBA00010333"/>
    </source>
</evidence>
<dbReference type="SMART" id="SM00062">
    <property type="entry name" value="PBPb"/>
    <property type="match status" value="1"/>
</dbReference>
<dbReference type="EMBL" id="JBHLXG010000018">
    <property type="protein sequence ID" value="MFC0228230.1"/>
    <property type="molecule type" value="Genomic_DNA"/>
</dbReference>
<keyword evidence="6" id="KW-1185">Reference proteome</keyword>
<evidence type="ECO:0000256" key="3">
    <source>
        <dbReference type="SAM" id="SignalP"/>
    </source>
</evidence>
<evidence type="ECO:0000256" key="2">
    <source>
        <dbReference type="ARBA" id="ARBA00022729"/>
    </source>
</evidence>
<comment type="similarity">
    <text evidence="1">Belongs to the bacterial solute-binding protein 3 family.</text>
</comment>
<dbReference type="InterPro" id="IPR001638">
    <property type="entry name" value="Solute-binding_3/MltF_N"/>
</dbReference>
<feature type="chain" id="PRO_5045219170" evidence="3">
    <location>
        <begin position="24"/>
        <end position="298"/>
    </location>
</feature>
<dbReference type="Pfam" id="PF00497">
    <property type="entry name" value="SBP_bac_3"/>
    <property type="match status" value="1"/>
</dbReference>
<reference evidence="5 6" key="1">
    <citation type="submission" date="2024-09" db="EMBL/GenBank/DDBJ databases">
        <authorList>
            <person name="Sun Q."/>
            <person name="Mori K."/>
        </authorList>
    </citation>
    <scope>NUCLEOTIDE SEQUENCE [LARGE SCALE GENOMIC DNA]</scope>
    <source>
        <strain evidence="5 6">CCM 8626</strain>
    </source>
</reference>
<sequence length="298" mass="31919">MIRHRLYSLSLLISALLAVPVFANESTPIPTQKKNAELHAMLPQEIQTAGKMISVNNGSFPPYQIIKGTNQMEGASADLAQALGEVIGVKIEHASVSGLSGLLSGIQSGRYQLSMGPVGDFPARQAKNDFIDFVQEFVVFAVQAGNPQKINTLDDTCGKRIAVMSGGSAEQVIHKQSEKCTEAGKPAVTIQSFTDQPTSILAVRSKRSDAFFSSQAPLTYFVSLSNGELELSGQGQSNGFGDLYQGMVMPKDSPLSKVLLAGLQELFDNGTYAAIMKKWHLEGNMLKVPGINIAVGDK</sequence>
<dbReference type="RefSeq" id="WP_380677622.1">
    <property type="nucleotide sequence ID" value="NZ_CP173186.1"/>
</dbReference>
<dbReference type="Proteomes" id="UP001589792">
    <property type="component" value="Unassembled WGS sequence"/>
</dbReference>
<accession>A0ABV6EGW3</accession>
<dbReference type="SUPFAM" id="SSF53850">
    <property type="entry name" value="Periplasmic binding protein-like II"/>
    <property type="match status" value="1"/>
</dbReference>
<dbReference type="Gene3D" id="3.40.190.10">
    <property type="entry name" value="Periplasmic binding protein-like II"/>
    <property type="match status" value="2"/>
</dbReference>
<gene>
    <name evidence="5" type="ORF">ACFFJ3_17305</name>
</gene>
<dbReference type="PANTHER" id="PTHR35936">
    <property type="entry name" value="MEMBRANE-BOUND LYTIC MUREIN TRANSGLYCOSYLASE F"/>
    <property type="match status" value="1"/>
</dbReference>
<comment type="caution">
    <text evidence="5">The sequence shown here is derived from an EMBL/GenBank/DDBJ whole genome shotgun (WGS) entry which is preliminary data.</text>
</comment>
<dbReference type="CDD" id="cd01004">
    <property type="entry name" value="PBP2_MidA_like"/>
    <property type="match status" value="1"/>
</dbReference>
<organism evidence="5 6">
    <name type="scientific">Serratia aquatilis</name>
    <dbReference type="NCBI Taxonomy" id="1737515"/>
    <lineage>
        <taxon>Bacteria</taxon>
        <taxon>Pseudomonadati</taxon>
        <taxon>Pseudomonadota</taxon>
        <taxon>Gammaproteobacteria</taxon>
        <taxon>Enterobacterales</taxon>
        <taxon>Yersiniaceae</taxon>
        <taxon>Serratia</taxon>
    </lineage>
</organism>
<feature type="domain" description="Solute-binding protein family 3/N-terminal" evidence="4">
    <location>
        <begin position="54"/>
        <end position="283"/>
    </location>
</feature>
<name>A0ABV6EGW3_9GAMM</name>
<evidence type="ECO:0000313" key="5">
    <source>
        <dbReference type="EMBL" id="MFC0228230.1"/>
    </source>
</evidence>
<evidence type="ECO:0000259" key="4">
    <source>
        <dbReference type="SMART" id="SM00062"/>
    </source>
</evidence>
<dbReference type="PANTHER" id="PTHR35936:SF17">
    <property type="entry name" value="ARGININE-BINDING EXTRACELLULAR PROTEIN ARTP"/>
    <property type="match status" value="1"/>
</dbReference>
<evidence type="ECO:0000313" key="6">
    <source>
        <dbReference type="Proteomes" id="UP001589792"/>
    </source>
</evidence>
<protein>
    <submittedName>
        <fullName evidence="5">ABC transporter substrate-binding protein</fullName>
    </submittedName>
</protein>
<keyword evidence="2 3" id="KW-0732">Signal</keyword>
<feature type="signal peptide" evidence="3">
    <location>
        <begin position="1"/>
        <end position="23"/>
    </location>
</feature>
<proteinExistence type="inferred from homology"/>